<comment type="caution">
    <text evidence="2">The sequence shown here is derived from an EMBL/GenBank/DDBJ whole genome shotgun (WGS) entry which is preliminary data.</text>
</comment>
<dbReference type="InterPro" id="IPR012347">
    <property type="entry name" value="Ferritin-like"/>
</dbReference>
<feature type="domain" description="DUF4142" evidence="1">
    <location>
        <begin position="41"/>
        <end position="174"/>
    </location>
</feature>
<gene>
    <name evidence="2" type="ORF">C4520_18815</name>
</gene>
<reference evidence="2 3" key="1">
    <citation type="journal article" date="2017" name="ISME J.">
        <title>Energy and carbon metabolisms in a deep terrestrial subsurface fluid microbial community.</title>
        <authorList>
            <person name="Momper L."/>
            <person name="Jungbluth S.P."/>
            <person name="Lee M.D."/>
            <person name="Amend J.P."/>
        </authorList>
    </citation>
    <scope>NUCLEOTIDE SEQUENCE [LARGE SCALE GENOMIC DNA]</scope>
    <source>
        <strain evidence="2">SURF_5</strain>
    </source>
</reference>
<protein>
    <submittedName>
        <fullName evidence="2">DUF4142 domain-containing protein</fullName>
    </submittedName>
</protein>
<proteinExistence type="predicted"/>
<dbReference type="EMBL" id="QZKU01000128">
    <property type="protein sequence ID" value="RJP16069.1"/>
    <property type="molecule type" value="Genomic_DNA"/>
</dbReference>
<dbReference type="Proteomes" id="UP000265882">
    <property type="component" value="Unassembled WGS sequence"/>
</dbReference>
<evidence type="ECO:0000259" key="1">
    <source>
        <dbReference type="Pfam" id="PF13628"/>
    </source>
</evidence>
<sequence>MRKGLLLVPAVILIWGITLVVAAQQQPAPTETQQQGVLSDTEKEFMSKAAEGNLFEVKAGKLAQDSATNSSVKQFGEKMVNDHSTANQELQELARMKGVQLPQQVQREKQNLYDQLANAAREDFDKTYMDLMVRDHQEDVANFQKQQAQTTDPELKAWITKTLPVLRDHLQQAQLINQELNAGQPE</sequence>
<dbReference type="PANTHER" id="PTHR38593">
    <property type="entry name" value="BLR2558 PROTEIN"/>
    <property type="match status" value="1"/>
</dbReference>
<evidence type="ECO:0000313" key="3">
    <source>
        <dbReference type="Proteomes" id="UP000265882"/>
    </source>
</evidence>
<accession>A0A3A4N8I1</accession>
<dbReference type="Gene3D" id="1.20.1260.10">
    <property type="match status" value="1"/>
</dbReference>
<name>A0A3A4N8I1_ABYX5</name>
<dbReference type="Pfam" id="PF13628">
    <property type="entry name" value="DUF4142"/>
    <property type="match status" value="1"/>
</dbReference>
<organism evidence="2 3">
    <name type="scientific">Abyssobacteria bacterium (strain SURF_5)</name>
    <dbReference type="NCBI Taxonomy" id="2093360"/>
    <lineage>
        <taxon>Bacteria</taxon>
        <taxon>Pseudomonadati</taxon>
        <taxon>Candidatus Hydrogenedentota</taxon>
        <taxon>Candidatus Abyssobacteria</taxon>
    </lineage>
</organism>
<evidence type="ECO:0000313" key="2">
    <source>
        <dbReference type="EMBL" id="RJP16069.1"/>
    </source>
</evidence>
<dbReference type="InterPro" id="IPR025419">
    <property type="entry name" value="DUF4142"/>
</dbReference>
<dbReference type="AlphaFoldDB" id="A0A3A4N8I1"/>
<dbReference type="PANTHER" id="PTHR38593:SF1">
    <property type="entry name" value="BLR2558 PROTEIN"/>
    <property type="match status" value="1"/>
</dbReference>